<evidence type="ECO:0000259" key="1">
    <source>
        <dbReference type="Pfam" id="PF12697"/>
    </source>
</evidence>
<comment type="caution">
    <text evidence="2">The sequence shown here is derived from an EMBL/GenBank/DDBJ whole genome shotgun (WGS) entry which is preliminary data.</text>
</comment>
<protein>
    <recommendedName>
        <fullName evidence="1">AB hydrolase-1 domain-containing protein</fullName>
    </recommendedName>
</protein>
<dbReference type="PANTHER" id="PTHR43689">
    <property type="entry name" value="HYDROLASE"/>
    <property type="match status" value="1"/>
</dbReference>
<accession>A0AB34IR22</accession>
<name>A0AB34IR22_PRYPA</name>
<organism evidence="2 3">
    <name type="scientific">Prymnesium parvum</name>
    <name type="common">Toxic golden alga</name>
    <dbReference type="NCBI Taxonomy" id="97485"/>
    <lineage>
        <taxon>Eukaryota</taxon>
        <taxon>Haptista</taxon>
        <taxon>Haptophyta</taxon>
        <taxon>Prymnesiophyceae</taxon>
        <taxon>Prymnesiales</taxon>
        <taxon>Prymnesiaceae</taxon>
        <taxon>Prymnesium</taxon>
    </lineage>
</organism>
<evidence type="ECO:0000313" key="3">
    <source>
        <dbReference type="Proteomes" id="UP001515480"/>
    </source>
</evidence>
<sequence>MLLLFPSSPPTDRSLPAWLPAAAAEISNPAARRVLQTMRRVPISVRTSELDATIHTSFWRTGDAPPKLCFLHGADSSCLEWRHVAATLGARGVDCTAVDWWSGGWTERLPIQSRLADRTIAAAAPWTLVRQHLRAFLLQELGPDPVVLVGASLGGAVAIDFATSYPEAVRGLVLVDAGGESYKAPPPEVVRALAPAALAVKSFVAWVQASAPSESVRIGALHRSEPGWREAYAAYLASGGYACQVGPELIRTVSTPTLVVWGADDPILPVSDAYAFQRDLGANCVGVCEVPKSGHTPHLDQPEEVVECITRFLKGLAPEANVDTR</sequence>
<dbReference type="PANTHER" id="PTHR43689:SF8">
    <property type="entry name" value="ALPHA_BETA-HYDROLASES SUPERFAMILY PROTEIN"/>
    <property type="match status" value="1"/>
</dbReference>
<dbReference type="Proteomes" id="UP001515480">
    <property type="component" value="Unassembled WGS sequence"/>
</dbReference>
<dbReference type="SUPFAM" id="SSF53474">
    <property type="entry name" value="alpha/beta-Hydrolases"/>
    <property type="match status" value="1"/>
</dbReference>
<proteinExistence type="predicted"/>
<dbReference type="PRINTS" id="PR00111">
    <property type="entry name" value="ABHYDROLASE"/>
</dbReference>
<dbReference type="Pfam" id="PF12697">
    <property type="entry name" value="Abhydrolase_6"/>
    <property type="match status" value="1"/>
</dbReference>
<dbReference type="AlphaFoldDB" id="A0AB34IR22"/>
<dbReference type="EMBL" id="JBGBPQ010000020">
    <property type="protein sequence ID" value="KAL1504124.1"/>
    <property type="molecule type" value="Genomic_DNA"/>
</dbReference>
<gene>
    <name evidence="2" type="ORF">AB1Y20_010534</name>
</gene>
<dbReference type="InterPro" id="IPR029058">
    <property type="entry name" value="AB_hydrolase_fold"/>
</dbReference>
<reference evidence="2 3" key="1">
    <citation type="journal article" date="2024" name="Science">
        <title>Giant polyketide synthase enzymes in the biosynthesis of giant marine polyether toxins.</title>
        <authorList>
            <person name="Fallon T.R."/>
            <person name="Shende V.V."/>
            <person name="Wierzbicki I.H."/>
            <person name="Pendleton A.L."/>
            <person name="Watervoot N.F."/>
            <person name="Auber R.P."/>
            <person name="Gonzalez D.J."/>
            <person name="Wisecaver J.H."/>
            <person name="Moore B.S."/>
        </authorList>
    </citation>
    <scope>NUCLEOTIDE SEQUENCE [LARGE SCALE GENOMIC DNA]</scope>
    <source>
        <strain evidence="2 3">12B1</strain>
    </source>
</reference>
<dbReference type="Gene3D" id="3.40.50.1820">
    <property type="entry name" value="alpha/beta hydrolase"/>
    <property type="match status" value="1"/>
</dbReference>
<evidence type="ECO:0000313" key="2">
    <source>
        <dbReference type="EMBL" id="KAL1504124.1"/>
    </source>
</evidence>
<keyword evidence="3" id="KW-1185">Reference proteome</keyword>
<dbReference type="InterPro" id="IPR000073">
    <property type="entry name" value="AB_hydrolase_1"/>
</dbReference>
<feature type="domain" description="AB hydrolase-1" evidence="1">
    <location>
        <begin position="70"/>
        <end position="307"/>
    </location>
</feature>